<protein>
    <submittedName>
        <fullName evidence="1">Uncharacterized protein</fullName>
    </submittedName>
</protein>
<sequence length="51" mass="5507">MSPGIRLTLYAAVLLAVFTAAYGAGSAFIPNSLVESWMQDLEQDHHEKEGA</sequence>
<accession>A0A2H1KI12</accession>
<dbReference type="EMBL" id="FXZD01000008">
    <property type="protein sequence ID" value="SMX99393.1"/>
    <property type="molecule type" value="Genomic_DNA"/>
</dbReference>
<evidence type="ECO:0000313" key="2">
    <source>
        <dbReference type="Proteomes" id="UP000234433"/>
    </source>
</evidence>
<name>A0A2H1KI12_9MICO</name>
<gene>
    <name evidence="1" type="ORF">BANT918_02423</name>
</gene>
<evidence type="ECO:0000313" key="1">
    <source>
        <dbReference type="EMBL" id="SMX99393.1"/>
    </source>
</evidence>
<organism evidence="1 2">
    <name type="scientific">Brevibacterium antiquum CNRZ 918</name>
    <dbReference type="NCBI Taxonomy" id="1255637"/>
    <lineage>
        <taxon>Bacteria</taxon>
        <taxon>Bacillati</taxon>
        <taxon>Actinomycetota</taxon>
        <taxon>Actinomycetes</taxon>
        <taxon>Micrococcales</taxon>
        <taxon>Brevibacteriaceae</taxon>
        <taxon>Brevibacterium</taxon>
    </lineage>
</organism>
<dbReference type="RefSeq" id="WP_167389465.1">
    <property type="nucleotide sequence ID" value="NZ_FXZD01000008.1"/>
</dbReference>
<dbReference type="AlphaFoldDB" id="A0A2H1KI12"/>
<proteinExistence type="predicted"/>
<dbReference type="Proteomes" id="UP000234433">
    <property type="component" value="Unassembled WGS sequence"/>
</dbReference>
<reference evidence="1 2" key="1">
    <citation type="submission" date="2017-03" db="EMBL/GenBank/DDBJ databases">
        <authorList>
            <person name="Afonso C.L."/>
            <person name="Miller P.J."/>
            <person name="Scott M.A."/>
            <person name="Spackman E."/>
            <person name="Goraichik I."/>
            <person name="Dimitrov K.M."/>
            <person name="Suarez D.L."/>
            <person name="Swayne D.E."/>
        </authorList>
    </citation>
    <scope>NUCLEOTIDE SEQUENCE [LARGE SCALE GENOMIC DNA]</scope>
    <source>
        <strain evidence="1 2">CNRZ 918</strain>
    </source>
</reference>